<keyword evidence="3" id="KW-1185">Reference proteome</keyword>
<protein>
    <submittedName>
        <fullName evidence="2">Uncharacterized protein</fullName>
    </submittedName>
</protein>
<dbReference type="AlphaFoldDB" id="A0A834X1V1"/>
<proteinExistence type="predicted"/>
<feature type="compositionally biased region" description="Low complexity" evidence="1">
    <location>
        <begin position="11"/>
        <end position="20"/>
    </location>
</feature>
<dbReference type="EMBL" id="JAAIUW010000004">
    <property type="protein sequence ID" value="KAF7836628.1"/>
    <property type="molecule type" value="Genomic_DNA"/>
</dbReference>
<feature type="compositionally biased region" description="Low complexity" evidence="1">
    <location>
        <begin position="47"/>
        <end position="68"/>
    </location>
</feature>
<accession>A0A834X1V1</accession>
<comment type="caution">
    <text evidence="2">The sequence shown here is derived from an EMBL/GenBank/DDBJ whole genome shotgun (WGS) entry which is preliminary data.</text>
</comment>
<name>A0A834X1V1_9FABA</name>
<dbReference type="Proteomes" id="UP000634136">
    <property type="component" value="Unassembled WGS sequence"/>
</dbReference>
<organism evidence="2 3">
    <name type="scientific">Senna tora</name>
    <dbReference type="NCBI Taxonomy" id="362788"/>
    <lineage>
        <taxon>Eukaryota</taxon>
        <taxon>Viridiplantae</taxon>
        <taxon>Streptophyta</taxon>
        <taxon>Embryophyta</taxon>
        <taxon>Tracheophyta</taxon>
        <taxon>Spermatophyta</taxon>
        <taxon>Magnoliopsida</taxon>
        <taxon>eudicotyledons</taxon>
        <taxon>Gunneridae</taxon>
        <taxon>Pentapetalae</taxon>
        <taxon>rosids</taxon>
        <taxon>fabids</taxon>
        <taxon>Fabales</taxon>
        <taxon>Fabaceae</taxon>
        <taxon>Caesalpinioideae</taxon>
        <taxon>Cassia clade</taxon>
        <taxon>Senna</taxon>
    </lineage>
</organism>
<evidence type="ECO:0000313" key="3">
    <source>
        <dbReference type="Proteomes" id="UP000634136"/>
    </source>
</evidence>
<gene>
    <name evidence="2" type="ORF">G2W53_011487</name>
</gene>
<sequence length="68" mass="7159">MERSGRRSRGSDPGSKRSPPTKGQPGQHNGIDTRSTVEDNKVGVGETNNAITNIHNTPNTTTAINASS</sequence>
<evidence type="ECO:0000256" key="1">
    <source>
        <dbReference type="SAM" id="MobiDB-lite"/>
    </source>
</evidence>
<reference evidence="2" key="1">
    <citation type="submission" date="2020-09" db="EMBL/GenBank/DDBJ databases">
        <title>Genome-Enabled Discovery of Anthraquinone Biosynthesis in Senna tora.</title>
        <authorList>
            <person name="Kang S.-H."/>
            <person name="Pandey R.P."/>
            <person name="Lee C.-M."/>
            <person name="Sim J.-S."/>
            <person name="Jeong J.-T."/>
            <person name="Choi B.-S."/>
            <person name="Jung M."/>
            <person name="Ginzburg D."/>
            <person name="Zhao K."/>
            <person name="Won S.Y."/>
            <person name="Oh T.-J."/>
            <person name="Yu Y."/>
            <person name="Kim N.-H."/>
            <person name="Lee O.R."/>
            <person name="Lee T.-H."/>
            <person name="Bashyal P."/>
            <person name="Kim T.-S."/>
            <person name="Lee W.-H."/>
            <person name="Kawkins C."/>
            <person name="Kim C.-K."/>
            <person name="Kim J.S."/>
            <person name="Ahn B.O."/>
            <person name="Rhee S.Y."/>
            <person name="Sohng J.K."/>
        </authorList>
    </citation>
    <scope>NUCLEOTIDE SEQUENCE</scope>
    <source>
        <tissue evidence="2">Leaf</tissue>
    </source>
</reference>
<feature type="region of interest" description="Disordered" evidence="1">
    <location>
        <begin position="1"/>
        <end position="68"/>
    </location>
</feature>
<evidence type="ECO:0000313" key="2">
    <source>
        <dbReference type="EMBL" id="KAF7836628.1"/>
    </source>
</evidence>
<feature type="compositionally biased region" description="Polar residues" evidence="1">
    <location>
        <begin position="24"/>
        <end position="34"/>
    </location>
</feature>